<dbReference type="RefSeq" id="WP_204404178.1">
    <property type="nucleotide sequence ID" value="NZ_JAFBEE010000027.1"/>
</dbReference>
<sequence>MLNDVFTKNYTFRSRKISNQNILFASGFCYELNDTGTFIWENISDQSVNEIIEMLAKEYEVNPEDIKDDVINFINFLIEKKAIIKDE</sequence>
<keyword evidence="2" id="KW-1185">Reference proteome</keyword>
<gene>
    <name evidence="1" type="ORF">JOC73_002782</name>
</gene>
<protein>
    <recommendedName>
        <fullName evidence="3">Coenzyme PQQ synthesis protein D (PqqD)</fullName>
    </recommendedName>
</protein>
<dbReference type="Pfam" id="PF05402">
    <property type="entry name" value="PqqD"/>
    <property type="match status" value="1"/>
</dbReference>
<proteinExistence type="predicted"/>
<reference evidence="1 2" key="1">
    <citation type="submission" date="2021-01" db="EMBL/GenBank/DDBJ databases">
        <title>Genomic Encyclopedia of Type Strains, Phase IV (KMG-IV): sequencing the most valuable type-strain genomes for metagenomic binning, comparative biology and taxonomic classification.</title>
        <authorList>
            <person name="Goeker M."/>
        </authorList>
    </citation>
    <scope>NUCLEOTIDE SEQUENCE [LARGE SCALE GENOMIC DNA]</scope>
    <source>
        <strain evidence="1 2">DSM 25890</strain>
    </source>
</reference>
<evidence type="ECO:0000313" key="2">
    <source>
        <dbReference type="Proteomes" id="UP001314796"/>
    </source>
</evidence>
<evidence type="ECO:0008006" key="3">
    <source>
        <dbReference type="Google" id="ProtNLM"/>
    </source>
</evidence>
<dbReference type="Gene3D" id="1.10.10.1150">
    <property type="entry name" value="Coenzyme PQQ synthesis protein D (PqqD)"/>
    <property type="match status" value="1"/>
</dbReference>
<comment type="caution">
    <text evidence="1">The sequence shown here is derived from an EMBL/GenBank/DDBJ whole genome shotgun (WGS) entry which is preliminary data.</text>
</comment>
<evidence type="ECO:0000313" key="1">
    <source>
        <dbReference type="EMBL" id="MBM7616200.1"/>
    </source>
</evidence>
<name>A0ABS2NTC0_9FIRM</name>
<dbReference type="InterPro" id="IPR041881">
    <property type="entry name" value="PqqD_sf"/>
</dbReference>
<dbReference type="InterPro" id="IPR008792">
    <property type="entry name" value="PQQD"/>
</dbReference>
<dbReference type="Proteomes" id="UP001314796">
    <property type="component" value="Unassembled WGS sequence"/>
</dbReference>
<accession>A0ABS2NTC0</accession>
<organism evidence="1 2">
    <name type="scientific">Alkaliphilus hydrothermalis</name>
    <dbReference type="NCBI Taxonomy" id="1482730"/>
    <lineage>
        <taxon>Bacteria</taxon>
        <taxon>Bacillati</taxon>
        <taxon>Bacillota</taxon>
        <taxon>Clostridia</taxon>
        <taxon>Peptostreptococcales</taxon>
        <taxon>Natronincolaceae</taxon>
        <taxon>Alkaliphilus</taxon>
    </lineage>
</organism>
<dbReference type="EMBL" id="JAFBEE010000027">
    <property type="protein sequence ID" value="MBM7616200.1"/>
    <property type="molecule type" value="Genomic_DNA"/>
</dbReference>